<sequence length="80" mass="8754">MVRGGILVKHAAFNTSLLQYLACPLSKDPLRYCEKSQELVNDSLGVAYPIIDGIACLVPSRGRLIEKLPEDPKPYPDAGK</sequence>
<dbReference type="InterPro" id="IPR005651">
    <property type="entry name" value="Trm112-like"/>
</dbReference>
<gene>
    <name evidence="3" type="ORF">CSSPTR1EN2_LOCUS6693</name>
</gene>
<evidence type="ECO:0000313" key="3">
    <source>
        <dbReference type="EMBL" id="CAK9203051.1"/>
    </source>
</evidence>
<accession>A0ABP0TRZ6</accession>
<name>A0ABP0TRZ6_9BRYO</name>
<dbReference type="Proteomes" id="UP001497512">
    <property type="component" value="Chromosome 14"/>
</dbReference>
<evidence type="ECO:0000256" key="1">
    <source>
        <dbReference type="ARBA" id="ARBA00038479"/>
    </source>
</evidence>
<dbReference type="Gene3D" id="2.20.25.10">
    <property type="match status" value="1"/>
</dbReference>
<evidence type="ECO:0000313" key="4">
    <source>
        <dbReference type="Proteomes" id="UP001497512"/>
    </source>
</evidence>
<dbReference type="Pfam" id="PF03966">
    <property type="entry name" value="Trm112p"/>
    <property type="match status" value="1"/>
</dbReference>
<dbReference type="EMBL" id="OZ019906">
    <property type="protein sequence ID" value="CAK9203051.1"/>
    <property type="molecule type" value="Genomic_DNA"/>
</dbReference>
<organism evidence="3 4">
    <name type="scientific">Sphagnum troendelagicum</name>
    <dbReference type="NCBI Taxonomy" id="128251"/>
    <lineage>
        <taxon>Eukaryota</taxon>
        <taxon>Viridiplantae</taxon>
        <taxon>Streptophyta</taxon>
        <taxon>Embryophyta</taxon>
        <taxon>Bryophyta</taxon>
        <taxon>Sphagnophytina</taxon>
        <taxon>Sphagnopsida</taxon>
        <taxon>Sphagnales</taxon>
        <taxon>Sphagnaceae</taxon>
        <taxon>Sphagnum</taxon>
    </lineage>
</organism>
<proteinExistence type="inferred from homology"/>
<evidence type="ECO:0000256" key="2">
    <source>
        <dbReference type="ARBA" id="ARBA00040939"/>
    </source>
</evidence>
<comment type="similarity">
    <text evidence="1">Belongs to the PREY family.</text>
</comment>
<keyword evidence="4" id="KW-1185">Reference proteome</keyword>
<protein>
    <recommendedName>
        <fullName evidence="2">Protein preY, mitochondrial</fullName>
    </recommendedName>
</protein>
<reference evidence="3" key="1">
    <citation type="submission" date="2024-02" db="EMBL/GenBank/DDBJ databases">
        <authorList>
            <consortium name="ELIXIR-Norway"/>
            <consortium name="Elixir Norway"/>
        </authorList>
    </citation>
    <scope>NUCLEOTIDE SEQUENCE</scope>
</reference>
<dbReference type="PANTHER" id="PTHR33505">
    <property type="entry name" value="ZGC:162634"/>
    <property type="match status" value="1"/>
</dbReference>
<dbReference type="SUPFAM" id="SSF158997">
    <property type="entry name" value="Trm112p-like"/>
    <property type="match status" value="1"/>
</dbReference>
<dbReference type="PANTHER" id="PTHR33505:SF4">
    <property type="entry name" value="PROTEIN PREY, MITOCHONDRIAL"/>
    <property type="match status" value="1"/>
</dbReference>